<evidence type="ECO:0000313" key="2">
    <source>
        <dbReference type="EMBL" id="GAA3676301.1"/>
    </source>
</evidence>
<dbReference type="EMBL" id="BAABEO010000009">
    <property type="protein sequence ID" value="GAA3676301.1"/>
    <property type="molecule type" value="Genomic_DNA"/>
</dbReference>
<evidence type="ECO:0000256" key="1">
    <source>
        <dbReference type="SAM" id="MobiDB-lite"/>
    </source>
</evidence>
<name>A0ABP7C150_9MICC</name>
<keyword evidence="3" id="KW-1185">Reference proteome</keyword>
<dbReference type="Proteomes" id="UP001500752">
    <property type="component" value="Unassembled WGS sequence"/>
</dbReference>
<feature type="region of interest" description="Disordered" evidence="1">
    <location>
        <begin position="57"/>
        <end position="88"/>
    </location>
</feature>
<comment type="caution">
    <text evidence="2">The sequence shown here is derived from an EMBL/GenBank/DDBJ whole genome shotgun (WGS) entry which is preliminary data.</text>
</comment>
<reference evidence="3" key="1">
    <citation type="journal article" date="2019" name="Int. J. Syst. Evol. Microbiol.">
        <title>The Global Catalogue of Microorganisms (GCM) 10K type strain sequencing project: providing services to taxonomists for standard genome sequencing and annotation.</title>
        <authorList>
            <consortium name="The Broad Institute Genomics Platform"/>
            <consortium name="The Broad Institute Genome Sequencing Center for Infectious Disease"/>
            <person name="Wu L."/>
            <person name="Ma J."/>
        </authorList>
    </citation>
    <scope>NUCLEOTIDE SEQUENCE [LARGE SCALE GENOMIC DNA]</scope>
    <source>
        <strain evidence="3">JCM 30742</strain>
    </source>
</reference>
<proteinExistence type="predicted"/>
<organism evidence="2 3">
    <name type="scientific">Arthrobacter ginkgonis</name>
    <dbReference type="NCBI Taxonomy" id="1630594"/>
    <lineage>
        <taxon>Bacteria</taxon>
        <taxon>Bacillati</taxon>
        <taxon>Actinomycetota</taxon>
        <taxon>Actinomycetes</taxon>
        <taxon>Micrococcales</taxon>
        <taxon>Micrococcaceae</taxon>
        <taxon>Arthrobacter</taxon>
    </lineage>
</organism>
<sequence length="123" mass="13058">MGNHRIVEHPSRERMGDPACPGEVGGVHGGDQIAAGLFQGIDRLAPVARIALVVPKRGTSRHGSCREHHAGDAESGRPALVHQSPTPPWTYGHSTILTARCHQGRGTVPLSRQTVLHPSGCET</sequence>
<feature type="compositionally biased region" description="Basic and acidic residues" evidence="1">
    <location>
        <begin position="64"/>
        <end position="75"/>
    </location>
</feature>
<gene>
    <name evidence="2" type="ORF">GCM10023081_13240</name>
</gene>
<accession>A0ABP7C150</accession>
<evidence type="ECO:0000313" key="3">
    <source>
        <dbReference type="Proteomes" id="UP001500752"/>
    </source>
</evidence>
<protein>
    <submittedName>
        <fullName evidence="2">Uncharacterized protein</fullName>
    </submittedName>
</protein>